<evidence type="ECO:0000313" key="4">
    <source>
        <dbReference type="Proteomes" id="UP000215483"/>
    </source>
</evidence>
<feature type="compositionally biased region" description="Polar residues" evidence="1">
    <location>
        <begin position="91"/>
        <end position="100"/>
    </location>
</feature>
<feature type="signal peptide" evidence="2">
    <location>
        <begin position="1"/>
        <end position="25"/>
    </location>
</feature>
<proteinExistence type="predicted"/>
<accession>A0A233SJL4</accession>
<comment type="caution">
    <text evidence="3">The sequence shown here is derived from an EMBL/GenBank/DDBJ whole genome shotgun (WGS) entry which is preliminary data.</text>
</comment>
<evidence type="ECO:0008006" key="5">
    <source>
        <dbReference type="Google" id="ProtNLM"/>
    </source>
</evidence>
<organism evidence="3 4">
    <name type="scientific">Streptomyces diastatochromogenes</name>
    <dbReference type="NCBI Taxonomy" id="42236"/>
    <lineage>
        <taxon>Bacteria</taxon>
        <taxon>Bacillati</taxon>
        <taxon>Actinomycetota</taxon>
        <taxon>Actinomycetes</taxon>
        <taxon>Kitasatosporales</taxon>
        <taxon>Streptomycetaceae</taxon>
        <taxon>Streptomyces</taxon>
    </lineage>
</organism>
<sequence length="193" mass="20414">MQTRTRALKFTAVLTLVVLSLTGFSTGRHHSRHGSGSGGGCSSSHQDHDSSSSTSGSGSYDDSDDDSYGSSSTSTSGSTSGGYYTRRPTHRATSTPSGGSSKRLEDGTAKLISCATGKKPYATVEITNPNNREAEFQARVTFYDDEGTEILDNASYTVTVPAKGRATTQVTVGERLLLKVDHCEAHPEAQVRP</sequence>
<evidence type="ECO:0000313" key="3">
    <source>
        <dbReference type="EMBL" id="OXY95826.1"/>
    </source>
</evidence>
<dbReference type="AlphaFoldDB" id="A0A233SJL4"/>
<protein>
    <recommendedName>
        <fullName evidence="5">Secreted protein</fullName>
    </recommendedName>
</protein>
<reference evidence="3 4" key="1">
    <citation type="submission" date="2016-07" db="EMBL/GenBank/DDBJ databases">
        <title>Draft genome of Streptomyces diastatochromogenes.</title>
        <authorList>
            <person name="Podduturi R."/>
            <person name="Lukassen M.B."/>
            <person name="Clausen N."/>
            <person name="Nielsen J.L."/>
            <person name="Jorgensen N.O."/>
        </authorList>
    </citation>
    <scope>NUCLEOTIDE SEQUENCE [LARGE SCALE GENOMIC DNA]</scope>
    <source>
        <strain evidence="3 4">DSM 40608</strain>
    </source>
</reference>
<dbReference type="OrthoDB" id="4334411at2"/>
<dbReference type="Proteomes" id="UP000215483">
    <property type="component" value="Unassembled WGS sequence"/>
</dbReference>
<name>A0A233SJL4_STRDA</name>
<feature type="compositionally biased region" description="Low complexity" evidence="1">
    <location>
        <begin position="51"/>
        <end position="60"/>
    </location>
</feature>
<evidence type="ECO:0000256" key="1">
    <source>
        <dbReference type="SAM" id="MobiDB-lite"/>
    </source>
</evidence>
<keyword evidence="4" id="KW-1185">Reference proteome</keyword>
<feature type="chain" id="PRO_5039691459" description="Secreted protein" evidence="2">
    <location>
        <begin position="26"/>
        <end position="193"/>
    </location>
</feature>
<keyword evidence="2" id="KW-0732">Signal</keyword>
<dbReference type="EMBL" id="MCGQ01000013">
    <property type="protein sequence ID" value="OXY95826.1"/>
    <property type="molecule type" value="Genomic_DNA"/>
</dbReference>
<evidence type="ECO:0000256" key="2">
    <source>
        <dbReference type="SAM" id="SignalP"/>
    </source>
</evidence>
<feature type="region of interest" description="Disordered" evidence="1">
    <location>
        <begin position="26"/>
        <end position="106"/>
    </location>
</feature>
<dbReference type="RefSeq" id="WP_094217427.1">
    <property type="nucleotide sequence ID" value="NZ_MCGQ01000013.1"/>
</dbReference>
<gene>
    <name evidence="3" type="ORF">BEK98_16085</name>
</gene>
<feature type="compositionally biased region" description="Low complexity" evidence="1">
    <location>
        <begin position="68"/>
        <end position="86"/>
    </location>
</feature>